<gene>
    <name evidence="1" type="ORF">H1R20_g2690</name>
</gene>
<dbReference type="EMBL" id="JANBPK010000718">
    <property type="protein sequence ID" value="KAJ2934401.1"/>
    <property type="molecule type" value="Genomic_DNA"/>
</dbReference>
<comment type="caution">
    <text evidence="1">The sequence shown here is derived from an EMBL/GenBank/DDBJ whole genome shotgun (WGS) entry which is preliminary data.</text>
</comment>
<dbReference type="Proteomes" id="UP001140091">
    <property type="component" value="Unassembled WGS sequence"/>
</dbReference>
<evidence type="ECO:0000313" key="2">
    <source>
        <dbReference type="Proteomes" id="UP001140091"/>
    </source>
</evidence>
<proteinExistence type="predicted"/>
<organism evidence="1 2">
    <name type="scientific">Candolleomyces eurysporus</name>
    <dbReference type="NCBI Taxonomy" id="2828524"/>
    <lineage>
        <taxon>Eukaryota</taxon>
        <taxon>Fungi</taxon>
        <taxon>Dikarya</taxon>
        <taxon>Basidiomycota</taxon>
        <taxon>Agaricomycotina</taxon>
        <taxon>Agaricomycetes</taxon>
        <taxon>Agaricomycetidae</taxon>
        <taxon>Agaricales</taxon>
        <taxon>Agaricineae</taxon>
        <taxon>Psathyrellaceae</taxon>
        <taxon>Candolleomyces</taxon>
    </lineage>
</organism>
<reference evidence="1" key="1">
    <citation type="submission" date="2022-06" db="EMBL/GenBank/DDBJ databases">
        <title>Genome Sequence of Candolleomyces eurysporus.</title>
        <authorList>
            <person name="Buettner E."/>
        </authorList>
    </citation>
    <scope>NUCLEOTIDE SEQUENCE</scope>
    <source>
        <strain evidence="1">VTCC 930004</strain>
    </source>
</reference>
<feature type="non-terminal residue" evidence="1">
    <location>
        <position position="1"/>
    </location>
</feature>
<name>A0A9W8MKV1_9AGAR</name>
<protein>
    <submittedName>
        <fullName evidence="1">Uncharacterized protein</fullName>
    </submittedName>
</protein>
<evidence type="ECO:0000313" key="1">
    <source>
        <dbReference type="EMBL" id="KAJ2934401.1"/>
    </source>
</evidence>
<accession>A0A9W8MKV1</accession>
<dbReference type="AlphaFoldDB" id="A0A9W8MKV1"/>
<dbReference type="OrthoDB" id="2735833at2759"/>
<sequence>MTAADKCLSRSLLLKVEKILTETKGEDLCGFLKDIKDAKLGEGELQRELDSLNGALRCQLSSCFGSQANLSPTCKLMDDAAILTLWDTLKELARRKTEDQKLTIDAIESTFNSNPFLERVPGRDVDSTNQPLIIKHSDSFSKLLDSDGSKEKGRPHPSNAVSDWFNNLIRNNKAVRRVTENFIEEIQKIVSGTGSNADSNLEFLDVGVLRFPDFENPYIQVYHIQLTAWTKYRKPHVLGRKTRRSGFNGEYHLREYKPREELFEGLREEMRKVAVREAEKLIQDLAETPAP</sequence>
<keyword evidence="2" id="KW-1185">Reference proteome</keyword>